<dbReference type="FunCoup" id="A0A2G5E6I6">
    <property type="interactions" value="25"/>
</dbReference>
<evidence type="ECO:0000313" key="4">
    <source>
        <dbReference type="Proteomes" id="UP000230069"/>
    </source>
</evidence>
<dbReference type="AlphaFoldDB" id="A0A2G5E6I6"/>
<evidence type="ECO:0000259" key="2">
    <source>
        <dbReference type="Pfam" id="PF25821"/>
    </source>
</evidence>
<keyword evidence="4" id="KW-1185">Reference proteome</keyword>
<reference evidence="3 4" key="1">
    <citation type="submission" date="2017-09" db="EMBL/GenBank/DDBJ databases">
        <title>WGS assembly of Aquilegia coerulea Goldsmith.</title>
        <authorList>
            <person name="Hodges S."/>
            <person name="Kramer E."/>
            <person name="Nordborg M."/>
            <person name="Tomkins J."/>
            <person name="Borevitz J."/>
            <person name="Derieg N."/>
            <person name="Yan J."/>
            <person name="Mihaltcheva S."/>
            <person name="Hayes R.D."/>
            <person name="Rokhsar D."/>
        </authorList>
    </citation>
    <scope>NUCLEOTIDE SEQUENCE [LARGE SCALE GENOMIC DNA]</scope>
    <source>
        <strain evidence="4">cv. Goldsmith</strain>
    </source>
</reference>
<name>A0A2G5E6I6_AQUCA</name>
<dbReference type="Pfam" id="PF25821">
    <property type="entry name" value="DUF7950"/>
    <property type="match status" value="1"/>
</dbReference>
<dbReference type="Proteomes" id="UP000230069">
    <property type="component" value="Unassembled WGS sequence"/>
</dbReference>
<protein>
    <recommendedName>
        <fullName evidence="2">DUF7950 domain-containing protein</fullName>
    </recommendedName>
</protein>
<feature type="domain" description="DUF7950" evidence="2">
    <location>
        <begin position="171"/>
        <end position="301"/>
    </location>
</feature>
<evidence type="ECO:0000313" key="3">
    <source>
        <dbReference type="EMBL" id="PIA51336.1"/>
    </source>
</evidence>
<feature type="region of interest" description="Disordered" evidence="1">
    <location>
        <begin position="41"/>
        <end position="130"/>
    </location>
</feature>
<evidence type="ECO:0000256" key="1">
    <source>
        <dbReference type="SAM" id="MobiDB-lite"/>
    </source>
</evidence>
<accession>A0A2G5E6I6</accession>
<dbReference type="OrthoDB" id="1898295at2759"/>
<sequence>MDIRGGECCIARYAGSGAVYDSNNANKIDRIMLKFRPIAPKPVSSGSGSGGSSPDKNEAYLRTSRVKRKYVRDQNKRCGSGGNSRRRKRRVVSEETKEDDNQVNNDQTVVTLPLLPEKPDKKDTTSPASSLDLDPTVTWPLLPVWLNSNHRMQRALTDLNVLTPQPVRPVGSCVIVEGVTDTCTGEGEMLLGFTDVEKKMNLEKDTCPAFISDGLNRVNWTNQAYRKMVNQDFHRDETRPEIVWLVMKEKIPAGTYKAFACKVRLQYTCKKEKNTLMVPSDVWKMEGGGFAWRLDVKAALSLGR</sequence>
<dbReference type="InParanoid" id="A0A2G5E6I6"/>
<dbReference type="InterPro" id="IPR057710">
    <property type="entry name" value="DUF7950"/>
</dbReference>
<dbReference type="EMBL" id="KZ305028">
    <property type="protein sequence ID" value="PIA51336.1"/>
    <property type="molecule type" value="Genomic_DNA"/>
</dbReference>
<proteinExistence type="predicted"/>
<dbReference type="PANTHER" id="PTHR33595:SF7">
    <property type="entry name" value="OS12G0242500 PROTEIN"/>
    <property type="match status" value="1"/>
</dbReference>
<organism evidence="3 4">
    <name type="scientific">Aquilegia coerulea</name>
    <name type="common">Rocky mountain columbine</name>
    <dbReference type="NCBI Taxonomy" id="218851"/>
    <lineage>
        <taxon>Eukaryota</taxon>
        <taxon>Viridiplantae</taxon>
        <taxon>Streptophyta</taxon>
        <taxon>Embryophyta</taxon>
        <taxon>Tracheophyta</taxon>
        <taxon>Spermatophyta</taxon>
        <taxon>Magnoliopsida</taxon>
        <taxon>Ranunculales</taxon>
        <taxon>Ranunculaceae</taxon>
        <taxon>Thalictroideae</taxon>
        <taxon>Aquilegia</taxon>
    </lineage>
</organism>
<gene>
    <name evidence="3" type="ORF">AQUCO_01100277v1</name>
</gene>
<dbReference type="STRING" id="218851.A0A2G5E6I6"/>
<dbReference type="PANTHER" id="PTHR33595">
    <property type="entry name" value="VON WILLEBRAND FACTOR A DOMAIN PROTEIN"/>
    <property type="match status" value="1"/>
</dbReference>